<dbReference type="NCBIfam" id="TIGR00536">
    <property type="entry name" value="hemK_fam"/>
    <property type="match status" value="1"/>
</dbReference>
<reference evidence="7 8" key="1">
    <citation type="journal article" date="2016" name="Nat. Commun.">
        <title>Thousands of microbial genomes shed light on interconnected biogeochemical processes in an aquifer system.</title>
        <authorList>
            <person name="Anantharaman K."/>
            <person name="Brown C.T."/>
            <person name="Hug L.A."/>
            <person name="Sharon I."/>
            <person name="Castelle C.J."/>
            <person name="Probst A.J."/>
            <person name="Thomas B.C."/>
            <person name="Singh A."/>
            <person name="Wilkins M.J."/>
            <person name="Karaoz U."/>
            <person name="Brodie E.L."/>
            <person name="Williams K.H."/>
            <person name="Hubbard S.S."/>
            <person name="Banfield J.F."/>
        </authorList>
    </citation>
    <scope>NUCLEOTIDE SEQUENCE [LARGE SCALE GENOMIC DNA]</scope>
</reference>
<dbReference type="Pfam" id="PF05175">
    <property type="entry name" value="MTS"/>
    <property type="match status" value="1"/>
</dbReference>
<dbReference type="STRING" id="1802440.A2569_03075"/>
<sequence>MNTKELLMRDKYHGHADAGSLENDLMRIAAGEPIDYVIGWKPFCGIEADLSLQPLIPREETEYWVSECIRFLGSETRRGGSHFQNLRCLDMCTGSGCIAAALLKAFSFASCDCVDNDPQMLKAVWLTMERNSISPERYRLIESDMWEHVEGVYDLICANPPYVGEQEEVGEGVREHEPTQAVFAGDAGRAALSKFFEGLEEHLAEGGPPVPNGTFERGLAYCEFSPMQEAWVQEHLTTLACQGKICRDQYGRARFLRMGKRVLYA</sequence>
<dbReference type="SUPFAM" id="SSF53335">
    <property type="entry name" value="S-adenosyl-L-methionine-dependent methyltransferases"/>
    <property type="match status" value="1"/>
</dbReference>
<keyword evidence="3" id="KW-0808">Transferase</keyword>
<proteinExistence type="predicted"/>
<evidence type="ECO:0000259" key="6">
    <source>
        <dbReference type="Pfam" id="PF05175"/>
    </source>
</evidence>
<dbReference type="InterPro" id="IPR029063">
    <property type="entry name" value="SAM-dependent_MTases_sf"/>
</dbReference>
<evidence type="ECO:0000256" key="3">
    <source>
        <dbReference type="ARBA" id="ARBA00022679"/>
    </source>
</evidence>
<dbReference type="InterPro" id="IPR007848">
    <property type="entry name" value="Small_mtfrase_dom"/>
</dbReference>
<comment type="catalytic activity">
    <reaction evidence="5">
        <text>L-glutaminyl-[peptide chain release factor] + S-adenosyl-L-methionine = N(5)-methyl-L-glutaminyl-[peptide chain release factor] + S-adenosyl-L-homocysteine + H(+)</text>
        <dbReference type="Rhea" id="RHEA:42896"/>
        <dbReference type="Rhea" id="RHEA-COMP:10271"/>
        <dbReference type="Rhea" id="RHEA-COMP:10272"/>
        <dbReference type="ChEBI" id="CHEBI:15378"/>
        <dbReference type="ChEBI" id="CHEBI:30011"/>
        <dbReference type="ChEBI" id="CHEBI:57856"/>
        <dbReference type="ChEBI" id="CHEBI:59789"/>
        <dbReference type="ChEBI" id="CHEBI:61891"/>
        <dbReference type="EC" id="2.1.1.297"/>
    </reaction>
</comment>
<comment type="caution">
    <text evidence="7">The sequence shown here is derived from an EMBL/GenBank/DDBJ whole genome shotgun (WGS) entry which is preliminary data.</text>
</comment>
<evidence type="ECO:0000256" key="1">
    <source>
        <dbReference type="ARBA" id="ARBA00012771"/>
    </source>
</evidence>
<evidence type="ECO:0000256" key="5">
    <source>
        <dbReference type="ARBA" id="ARBA00048391"/>
    </source>
</evidence>
<evidence type="ECO:0000256" key="4">
    <source>
        <dbReference type="ARBA" id="ARBA00022691"/>
    </source>
</evidence>
<dbReference type="EMBL" id="MHTL01000014">
    <property type="protein sequence ID" value="OHA60397.1"/>
    <property type="molecule type" value="Genomic_DNA"/>
</dbReference>
<dbReference type="InterPro" id="IPR004556">
    <property type="entry name" value="HemK-like"/>
</dbReference>
<dbReference type="PANTHER" id="PTHR18895:SF74">
    <property type="entry name" value="MTRF1L RELEASE FACTOR GLUTAMINE METHYLTRANSFERASE"/>
    <property type="match status" value="1"/>
</dbReference>
<dbReference type="GO" id="GO:0032259">
    <property type="term" value="P:methylation"/>
    <property type="evidence" value="ECO:0007669"/>
    <property type="project" value="UniProtKB-KW"/>
</dbReference>
<name>A0A1G2QIY0_9BACT</name>
<dbReference type="Proteomes" id="UP000177090">
    <property type="component" value="Unassembled WGS sequence"/>
</dbReference>
<evidence type="ECO:0000256" key="2">
    <source>
        <dbReference type="ARBA" id="ARBA00022603"/>
    </source>
</evidence>
<dbReference type="EC" id="2.1.1.297" evidence="1"/>
<evidence type="ECO:0000313" key="7">
    <source>
        <dbReference type="EMBL" id="OHA60397.1"/>
    </source>
</evidence>
<dbReference type="InterPro" id="IPR050320">
    <property type="entry name" value="N5-glutamine_MTase"/>
</dbReference>
<evidence type="ECO:0000313" key="8">
    <source>
        <dbReference type="Proteomes" id="UP000177090"/>
    </source>
</evidence>
<accession>A0A1G2QIY0</accession>
<gene>
    <name evidence="7" type="ORF">A2569_03075</name>
</gene>
<keyword evidence="2" id="KW-0489">Methyltransferase</keyword>
<dbReference type="AlphaFoldDB" id="A0A1G2QIY0"/>
<organism evidence="7 8">
    <name type="scientific">Candidatus Vogelbacteria bacterium RIFOXYD1_FULL_51_18</name>
    <dbReference type="NCBI Taxonomy" id="1802440"/>
    <lineage>
        <taxon>Bacteria</taxon>
        <taxon>Candidatus Vogeliibacteriota</taxon>
    </lineage>
</organism>
<keyword evidence="4" id="KW-0949">S-adenosyl-L-methionine</keyword>
<dbReference type="Gene3D" id="3.40.50.150">
    <property type="entry name" value="Vaccinia Virus protein VP39"/>
    <property type="match status" value="1"/>
</dbReference>
<protein>
    <recommendedName>
        <fullName evidence="1">peptide chain release factor N(5)-glutamine methyltransferase</fullName>
        <ecNumber evidence="1">2.1.1.297</ecNumber>
    </recommendedName>
</protein>
<dbReference type="GO" id="GO:0102559">
    <property type="term" value="F:peptide chain release factor N(5)-glutamine methyltransferase activity"/>
    <property type="evidence" value="ECO:0007669"/>
    <property type="project" value="UniProtKB-EC"/>
</dbReference>
<feature type="domain" description="Methyltransferase small" evidence="6">
    <location>
        <begin position="87"/>
        <end position="167"/>
    </location>
</feature>
<dbReference type="PANTHER" id="PTHR18895">
    <property type="entry name" value="HEMK METHYLTRANSFERASE"/>
    <property type="match status" value="1"/>
</dbReference>